<dbReference type="InterPro" id="IPR003660">
    <property type="entry name" value="HAMP_dom"/>
</dbReference>
<organism evidence="14 15">
    <name type="scientific">Leucobacter luti</name>
    <dbReference type="NCBI Taxonomy" id="340320"/>
    <lineage>
        <taxon>Bacteria</taxon>
        <taxon>Bacillati</taxon>
        <taxon>Actinomycetota</taxon>
        <taxon>Actinomycetes</taxon>
        <taxon>Micrococcales</taxon>
        <taxon>Microbacteriaceae</taxon>
        <taxon>Leucobacter</taxon>
    </lineage>
</organism>
<dbReference type="AlphaFoldDB" id="A0A4Q7TY74"/>
<dbReference type="SUPFAM" id="SSF55874">
    <property type="entry name" value="ATPase domain of HSP90 chaperone/DNA topoisomerase II/histidine kinase"/>
    <property type="match status" value="1"/>
</dbReference>
<dbReference type="InterPro" id="IPR005467">
    <property type="entry name" value="His_kinase_dom"/>
</dbReference>
<dbReference type="InterPro" id="IPR003594">
    <property type="entry name" value="HATPase_dom"/>
</dbReference>
<evidence type="ECO:0000313" key="14">
    <source>
        <dbReference type="EMBL" id="RZT66115.1"/>
    </source>
</evidence>
<dbReference type="InterPro" id="IPR004358">
    <property type="entry name" value="Sig_transdc_His_kin-like_C"/>
</dbReference>
<dbReference type="CDD" id="cd00075">
    <property type="entry name" value="HATPase"/>
    <property type="match status" value="1"/>
</dbReference>
<evidence type="ECO:0000256" key="8">
    <source>
        <dbReference type="ARBA" id="ARBA00022989"/>
    </source>
</evidence>
<evidence type="ECO:0000256" key="2">
    <source>
        <dbReference type="ARBA" id="ARBA00004236"/>
    </source>
</evidence>
<evidence type="ECO:0000256" key="3">
    <source>
        <dbReference type="ARBA" id="ARBA00012438"/>
    </source>
</evidence>
<proteinExistence type="predicted"/>
<keyword evidence="10 11" id="KW-0472">Membrane</keyword>
<dbReference type="EC" id="2.7.13.3" evidence="3"/>
<dbReference type="SUPFAM" id="SSF47384">
    <property type="entry name" value="Homodimeric domain of signal transducing histidine kinase"/>
    <property type="match status" value="1"/>
</dbReference>
<comment type="caution">
    <text evidence="14">The sequence shown here is derived from an EMBL/GenBank/DDBJ whole genome shotgun (WGS) entry which is preliminary data.</text>
</comment>
<evidence type="ECO:0000259" key="13">
    <source>
        <dbReference type="PROSITE" id="PS50885"/>
    </source>
</evidence>
<evidence type="ECO:0000256" key="1">
    <source>
        <dbReference type="ARBA" id="ARBA00000085"/>
    </source>
</evidence>
<dbReference type="SMART" id="SM00388">
    <property type="entry name" value="HisKA"/>
    <property type="match status" value="1"/>
</dbReference>
<keyword evidence="8 11" id="KW-1133">Transmembrane helix</keyword>
<dbReference type="SMART" id="SM00304">
    <property type="entry name" value="HAMP"/>
    <property type="match status" value="1"/>
</dbReference>
<name>A0A4Q7TY74_9MICO</name>
<dbReference type="CDD" id="cd00082">
    <property type="entry name" value="HisKA"/>
    <property type="match status" value="1"/>
</dbReference>
<gene>
    <name evidence="14" type="ORF">EV139_1541</name>
</gene>
<evidence type="ECO:0000256" key="11">
    <source>
        <dbReference type="SAM" id="Phobius"/>
    </source>
</evidence>
<dbReference type="Gene3D" id="3.30.565.10">
    <property type="entry name" value="Histidine kinase-like ATPase, C-terminal domain"/>
    <property type="match status" value="1"/>
</dbReference>
<evidence type="ECO:0000259" key="12">
    <source>
        <dbReference type="PROSITE" id="PS50109"/>
    </source>
</evidence>
<feature type="transmembrane region" description="Helical" evidence="11">
    <location>
        <begin position="159"/>
        <end position="181"/>
    </location>
</feature>
<feature type="domain" description="HAMP" evidence="13">
    <location>
        <begin position="185"/>
        <end position="237"/>
    </location>
</feature>
<dbReference type="OrthoDB" id="9786919at2"/>
<evidence type="ECO:0000256" key="5">
    <source>
        <dbReference type="ARBA" id="ARBA00022679"/>
    </source>
</evidence>
<dbReference type="GO" id="GO:0000155">
    <property type="term" value="F:phosphorelay sensor kinase activity"/>
    <property type="evidence" value="ECO:0007669"/>
    <property type="project" value="InterPro"/>
</dbReference>
<evidence type="ECO:0000256" key="9">
    <source>
        <dbReference type="ARBA" id="ARBA00023012"/>
    </source>
</evidence>
<evidence type="ECO:0000256" key="6">
    <source>
        <dbReference type="ARBA" id="ARBA00022692"/>
    </source>
</evidence>
<comment type="subcellular location">
    <subcellularLocation>
        <location evidence="2">Cell membrane</location>
    </subcellularLocation>
</comment>
<dbReference type="PROSITE" id="PS50109">
    <property type="entry name" value="HIS_KIN"/>
    <property type="match status" value="1"/>
</dbReference>
<dbReference type="InterPro" id="IPR003661">
    <property type="entry name" value="HisK_dim/P_dom"/>
</dbReference>
<evidence type="ECO:0000256" key="7">
    <source>
        <dbReference type="ARBA" id="ARBA00022777"/>
    </source>
</evidence>
<protein>
    <recommendedName>
        <fullName evidence="3">histidine kinase</fullName>
        <ecNumber evidence="3">2.7.13.3</ecNumber>
    </recommendedName>
</protein>
<sequence length="467" mass="49143">MRKSVLLPLLLFSLVAVLAVLIPTANAFAESRTRGLVLARQGATEHLARAARAAIEDGSFEFLQQQLDRHAEVYGEPSLVVDADGTTIATTGVLQPDRADVLAVVGASADTLPRWNITTITPWGPAHALVAEPVLGGIDQSVGTVVLEARLDRAQRDVAVAWGVSSAAAAALLTGLALIALRWTNSVLRPVRALDEASRAFPPRHDVARFAHSGPPELRSLADSFDQMAAGVERALAQQRSFVADASHQLRNPLAAIRLRLDALSLGTHTDDDLHRIDEDTERLEHIVDRMLTLAGVEHRVISAATGTETAVPKVRVIPSAEGLVMPHVPLHTACGQTLTASGGPVTVECALSDLEEMVELGLDNARKYAGEGAHVRVALQAAGEWVDLTISDDGPGLNDADLAHAQSRFWRGNGSDRTAAPQSGTGLGLAILTGLARANGGTLALAHAAAGGLELRIRLRSGAETA</sequence>
<keyword evidence="15" id="KW-1185">Reference proteome</keyword>
<keyword evidence="5" id="KW-0808">Transferase</keyword>
<comment type="catalytic activity">
    <reaction evidence="1">
        <text>ATP + protein L-histidine = ADP + protein N-phospho-L-histidine.</text>
        <dbReference type="EC" id="2.7.13.3"/>
    </reaction>
</comment>
<reference evidence="14 15" key="1">
    <citation type="journal article" date="2015" name="Stand. Genomic Sci.">
        <title>Genomic Encyclopedia of Bacterial and Archaeal Type Strains, Phase III: the genomes of soil and plant-associated and newly described type strains.</title>
        <authorList>
            <person name="Whitman W.B."/>
            <person name="Woyke T."/>
            <person name="Klenk H.P."/>
            <person name="Zhou Y."/>
            <person name="Lilburn T.G."/>
            <person name="Beck B.J."/>
            <person name="De Vos P."/>
            <person name="Vandamme P."/>
            <person name="Eisen J.A."/>
            <person name="Garrity G."/>
            <person name="Hugenholtz P."/>
            <person name="Kyrpides N.C."/>
        </authorList>
    </citation>
    <scope>NUCLEOTIDE SEQUENCE [LARGE SCALE GENOMIC DNA]</scope>
    <source>
        <strain evidence="14 15">RF6</strain>
    </source>
</reference>
<evidence type="ECO:0000313" key="15">
    <source>
        <dbReference type="Proteomes" id="UP000291832"/>
    </source>
</evidence>
<dbReference type="RefSeq" id="WP_130453734.1">
    <property type="nucleotide sequence ID" value="NZ_QYAG01000001.1"/>
</dbReference>
<dbReference type="GO" id="GO:0005886">
    <property type="term" value="C:plasma membrane"/>
    <property type="evidence" value="ECO:0007669"/>
    <property type="project" value="UniProtKB-SubCell"/>
</dbReference>
<dbReference type="Pfam" id="PF00512">
    <property type="entry name" value="HisKA"/>
    <property type="match status" value="1"/>
</dbReference>
<keyword evidence="4" id="KW-0597">Phosphoprotein</keyword>
<keyword evidence="9" id="KW-0902">Two-component regulatory system</keyword>
<dbReference type="PANTHER" id="PTHR45436">
    <property type="entry name" value="SENSOR HISTIDINE KINASE YKOH"/>
    <property type="match status" value="1"/>
</dbReference>
<accession>A0A4Q7TY74</accession>
<dbReference type="PROSITE" id="PS50885">
    <property type="entry name" value="HAMP"/>
    <property type="match status" value="1"/>
</dbReference>
<evidence type="ECO:0000256" key="10">
    <source>
        <dbReference type="ARBA" id="ARBA00023136"/>
    </source>
</evidence>
<feature type="domain" description="Histidine kinase" evidence="12">
    <location>
        <begin position="245"/>
        <end position="464"/>
    </location>
</feature>
<dbReference type="Gene3D" id="1.10.287.130">
    <property type="match status" value="1"/>
</dbReference>
<dbReference type="SMART" id="SM00387">
    <property type="entry name" value="HATPase_c"/>
    <property type="match status" value="1"/>
</dbReference>
<dbReference type="EMBL" id="SHKI01000004">
    <property type="protein sequence ID" value="RZT66115.1"/>
    <property type="molecule type" value="Genomic_DNA"/>
</dbReference>
<dbReference type="Proteomes" id="UP000291832">
    <property type="component" value="Unassembled WGS sequence"/>
</dbReference>
<dbReference type="PRINTS" id="PR00344">
    <property type="entry name" value="BCTRLSENSOR"/>
</dbReference>
<dbReference type="InterPro" id="IPR036097">
    <property type="entry name" value="HisK_dim/P_sf"/>
</dbReference>
<keyword evidence="7 14" id="KW-0418">Kinase</keyword>
<dbReference type="InterPro" id="IPR036890">
    <property type="entry name" value="HATPase_C_sf"/>
</dbReference>
<evidence type="ECO:0000256" key="4">
    <source>
        <dbReference type="ARBA" id="ARBA00022553"/>
    </source>
</evidence>
<dbReference type="Pfam" id="PF02518">
    <property type="entry name" value="HATPase_c"/>
    <property type="match status" value="1"/>
</dbReference>
<keyword evidence="6 11" id="KW-0812">Transmembrane</keyword>
<dbReference type="InterPro" id="IPR050428">
    <property type="entry name" value="TCS_sensor_his_kinase"/>
</dbReference>
<dbReference type="PANTHER" id="PTHR45436:SF5">
    <property type="entry name" value="SENSOR HISTIDINE KINASE TRCS"/>
    <property type="match status" value="1"/>
</dbReference>